<comment type="caution">
    <text evidence="2">The sequence shown here is derived from an EMBL/GenBank/DDBJ whole genome shotgun (WGS) entry which is preliminary data.</text>
</comment>
<dbReference type="InterPro" id="IPR039274">
    <property type="entry name" value="FPF1"/>
</dbReference>
<dbReference type="AlphaFoldDB" id="A0A8T2TL63"/>
<keyword evidence="3" id="KW-1185">Reference proteome</keyword>
<reference evidence="2" key="1">
    <citation type="submission" date="2021-08" db="EMBL/GenBank/DDBJ databases">
        <title>WGS assembly of Ceratopteris richardii.</title>
        <authorList>
            <person name="Marchant D.B."/>
            <person name="Chen G."/>
            <person name="Jenkins J."/>
            <person name="Shu S."/>
            <person name="Leebens-Mack J."/>
            <person name="Grimwood J."/>
            <person name="Schmutz J."/>
            <person name="Soltis P."/>
            <person name="Soltis D."/>
            <person name="Chen Z.-H."/>
        </authorList>
    </citation>
    <scope>NUCLEOTIDE SEQUENCE</scope>
    <source>
        <strain evidence="2">Whitten #5841</strain>
        <tissue evidence="2">Leaf</tissue>
    </source>
</reference>
<accession>A0A8T2TL63</accession>
<name>A0A8T2TL63_CERRI</name>
<proteinExistence type="inferred from homology"/>
<dbReference type="PANTHER" id="PTHR33433">
    <property type="entry name" value="FLOWERING-PROMOTING FACTOR 1-LIKE PROTEIN 1"/>
    <property type="match status" value="1"/>
</dbReference>
<comment type="similarity">
    <text evidence="1">Belongs to the FPF1 family.</text>
</comment>
<evidence type="ECO:0000256" key="1">
    <source>
        <dbReference type="ARBA" id="ARBA00008013"/>
    </source>
</evidence>
<sequence>MGGVWYFGSDGVARFVRDNSRRTVSPYYEEYQRPTTSEEPKVLIYRPTNQVVRSFNDLQGKLMDLGWRKLSPTVQHPRIMQFLRCGPSSIHLITLPTDFSCFSFLHMVDILMKNHEHFAMRDHI</sequence>
<gene>
    <name evidence="2" type="ORF">KP509_13G095000</name>
</gene>
<evidence type="ECO:0000313" key="2">
    <source>
        <dbReference type="EMBL" id="KAH7422185.1"/>
    </source>
</evidence>
<dbReference type="EMBL" id="CM035418">
    <property type="protein sequence ID" value="KAH7422185.1"/>
    <property type="molecule type" value="Genomic_DNA"/>
</dbReference>
<dbReference type="OMA" id="NHEHFAM"/>
<protein>
    <submittedName>
        <fullName evidence="2">Uncharacterized protein</fullName>
    </submittedName>
</protein>
<organism evidence="2 3">
    <name type="scientific">Ceratopteris richardii</name>
    <name type="common">Triangle waterfern</name>
    <dbReference type="NCBI Taxonomy" id="49495"/>
    <lineage>
        <taxon>Eukaryota</taxon>
        <taxon>Viridiplantae</taxon>
        <taxon>Streptophyta</taxon>
        <taxon>Embryophyta</taxon>
        <taxon>Tracheophyta</taxon>
        <taxon>Polypodiopsida</taxon>
        <taxon>Polypodiidae</taxon>
        <taxon>Polypodiales</taxon>
        <taxon>Pteridineae</taxon>
        <taxon>Pteridaceae</taxon>
        <taxon>Parkerioideae</taxon>
        <taxon>Ceratopteris</taxon>
    </lineage>
</organism>
<evidence type="ECO:0000313" key="3">
    <source>
        <dbReference type="Proteomes" id="UP000825935"/>
    </source>
</evidence>
<dbReference type="Proteomes" id="UP000825935">
    <property type="component" value="Chromosome 13"/>
</dbReference>